<comment type="similarity">
    <text evidence="2 6">Belongs to the FPP/GGPP synthase family.</text>
</comment>
<evidence type="ECO:0000256" key="7">
    <source>
        <dbReference type="SAM" id="Coils"/>
    </source>
</evidence>
<dbReference type="InterPro" id="IPR033749">
    <property type="entry name" value="Polyprenyl_synt_CS"/>
</dbReference>
<protein>
    <recommendedName>
        <fullName evidence="10">Polyprenyl synthetase</fullName>
    </recommendedName>
</protein>
<dbReference type="PATRIC" id="fig|679199.3.peg.772"/>
<dbReference type="Pfam" id="PF00348">
    <property type="entry name" value="polyprenyl_synt"/>
    <property type="match status" value="1"/>
</dbReference>
<evidence type="ECO:0000256" key="4">
    <source>
        <dbReference type="ARBA" id="ARBA00022723"/>
    </source>
</evidence>
<dbReference type="GO" id="GO:0004659">
    <property type="term" value="F:prenyltransferase activity"/>
    <property type="evidence" value="ECO:0007669"/>
    <property type="project" value="InterPro"/>
</dbReference>
<dbReference type="InterPro" id="IPR008949">
    <property type="entry name" value="Isoprenoid_synthase_dom_sf"/>
</dbReference>
<evidence type="ECO:0000256" key="3">
    <source>
        <dbReference type="ARBA" id="ARBA00022679"/>
    </source>
</evidence>
<dbReference type="PANTHER" id="PTHR12001">
    <property type="entry name" value="GERANYLGERANYL PYROPHOSPHATE SYNTHASE"/>
    <property type="match status" value="1"/>
</dbReference>
<dbReference type="AlphaFoldDB" id="G5GAW4"/>
<dbReference type="STRING" id="679199.HMPREF9332_00715"/>
<evidence type="ECO:0000256" key="6">
    <source>
        <dbReference type="RuleBase" id="RU004466"/>
    </source>
</evidence>
<keyword evidence="9" id="KW-1185">Reference proteome</keyword>
<dbReference type="PROSITE" id="PS00444">
    <property type="entry name" value="POLYPRENYL_SYNTHASE_2"/>
    <property type="match status" value="1"/>
</dbReference>
<dbReference type="HOGENOM" id="CLU_014015_2_1_10"/>
<keyword evidence="4" id="KW-0479">Metal-binding</keyword>
<gene>
    <name evidence="8" type="ORF">HMPREF9332_00715</name>
</gene>
<organism evidence="8 9">
    <name type="scientific">Alloprevotella rava F0323</name>
    <dbReference type="NCBI Taxonomy" id="679199"/>
    <lineage>
        <taxon>Bacteria</taxon>
        <taxon>Pseudomonadati</taxon>
        <taxon>Bacteroidota</taxon>
        <taxon>Bacteroidia</taxon>
        <taxon>Bacteroidales</taxon>
        <taxon>Prevotellaceae</taxon>
        <taxon>Alloprevotella</taxon>
    </lineage>
</organism>
<name>G5GAW4_9BACT</name>
<dbReference type="EMBL" id="ACZK01000013">
    <property type="protein sequence ID" value="EHG23432.1"/>
    <property type="molecule type" value="Genomic_DNA"/>
</dbReference>
<dbReference type="CDD" id="cd00685">
    <property type="entry name" value="Trans_IPPS_HT"/>
    <property type="match status" value="1"/>
</dbReference>
<evidence type="ECO:0000256" key="1">
    <source>
        <dbReference type="ARBA" id="ARBA00001946"/>
    </source>
</evidence>
<keyword evidence="3 6" id="KW-0808">Transferase</keyword>
<dbReference type="GO" id="GO:0008299">
    <property type="term" value="P:isoprenoid biosynthetic process"/>
    <property type="evidence" value="ECO:0007669"/>
    <property type="project" value="InterPro"/>
</dbReference>
<comment type="cofactor">
    <cofactor evidence="1">
        <name>Mg(2+)</name>
        <dbReference type="ChEBI" id="CHEBI:18420"/>
    </cofactor>
</comment>
<comment type="caution">
    <text evidence="8">The sequence shown here is derived from an EMBL/GenBank/DDBJ whole genome shotgun (WGS) entry which is preliminary data.</text>
</comment>
<dbReference type="GO" id="GO:0046872">
    <property type="term" value="F:metal ion binding"/>
    <property type="evidence" value="ECO:0007669"/>
    <property type="project" value="UniProtKB-KW"/>
</dbReference>
<evidence type="ECO:0000313" key="9">
    <source>
        <dbReference type="Proteomes" id="UP000015993"/>
    </source>
</evidence>
<dbReference type="SFLD" id="SFLDS00005">
    <property type="entry name" value="Isoprenoid_Synthase_Type_I"/>
    <property type="match status" value="1"/>
</dbReference>
<evidence type="ECO:0000256" key="2">
    <source>
        <dbReference type="ARBA" id="ARBA00006706"/>
    </source>
</evidence>
<dbReference type="Proteomes" id="UP000015993">
    <property type="component" value="Unassembled WGS sequence"/>
</dbReference>
<proteinExistence type="inferred from homology"/>
<reference evidence="8 9" key="1">
    <citation type="submission" date="2011-08" db="EMBL/GenBank/DDBJ databases">
        <title>The Genome Sequence of Prevotella sp. oral taxon 302 str. F0323.</title>
        <authorList>
            <consortium name="The Broad Institute Genome Sequencing Platform"/>
            <person name="Earl A."/>
            <person name="Ward D."/>
            <person name="Feldgarden M."/>
            <person name="Gevers D."/>
            <person name="Izard J."/>
            <person name="Blanton J.M."/>
            <person name="Baranova O.V."/>
            <person name="Tanner A.C."/>
            <person name="Dewhirst F.E."/>
            <person name="Young S.K."/>
            <person name="Zeng Q."/>
            <person name="Gargeya S."/>
            <person name="Fitzgerald M."/>
            <person name="Haas B."/>
            <person name="Abouelleil A."/>
            <person name="Alvarado L."/>
            <person name="Arachchi H.M."/>
            <person name="Berlin A."/>
            <person name="Brown A."/>
            <person name="Chapman S.B."/>
            <person name="Chen Z."/>
            <person name="Dunbar C."/>
            <person name="Freedman E."/>
            <person name="Gearin G."/>
            <person name="Gellesch M."/>
            <person name="Goldberg J."/>
            <person name="Griggs A."/>
            <person name="Gujja S."/>
            <person name="Heiman D."/>
            <person name="Howarth C."/>
            <person name="Larson L."/>
            <person name="Lui A."/>
            <person name="MacDonald P.J.P."/>
            <person name="Montmayeur A."/>
            <person name="Murphy C."/>
            <person name="Neiman D."/>
            <person name="Pearson M."/>
            <person name="Priest M."/>
            <person name="Roberts A."/>
            <person name="Saif S."/>
            <person name="Shea T."/>
            <person name="Shenoy N."/>
            <person name="Sisk P."/>
            <person name="Stolte C."/>
            <person name="Sykes S."/>
            <person name="Wortman J."/>
            <person name="Nusbaum C."/>
            <person name="Birren B."/>
        </authorList>
    </citation>
    <scope>NUCLEOTIDE SEQUENCE [LARGE SCALE GENOMIC DNA]</scope>
    <source>
        <strain evidence="8 9">F0323</strain>
    </source>
</reference>
<dbReference type="Gene3D" id="1.10.600.10">
    <property type="entry name" value="Farnesyl Diphosphate Synthase"/>
    <property type="match status" value="1"/>
</dbReference>
<evidence type="ECO:0000313" key="8">
    <source>
        <dbReference type="EMBL" id="EHG23432.1"/>
    </source>
</evidence>
<evidence type="ECO:0000256" key="5">
    <source>
        <dbReference type="ARBA" id="ARBA00022842"/>
    </source>
</evidence>
<accession>G5GAW4</accession>
<feature type="coiled-coil region" evidence="7">
    <location>
        <begin position="236"/>
        <end position="263"/>
    </location>
</feature>
<dbReference type="SFLD" id="SFLDG01017">
    <property type="entry name" value="Polyprenyl_Transferase_Like"/>
    <property type="match status" value="1"/>
</dbReference>
<evidence type="ECO:0008006" key="10">
    <source>
        <dbReference type="Google" id="ProtNLM"/>
    </source>
</evidence>
<dbReference type="OrthoDB" id="9805316at2"/>
<dbReference type="eggNOG" id="COG0142">
    <property type="taxonomic scope" value="Bacteria"/>
</dbReference>
<dbReference type="InterPro" id="IPR000092">
    <property type="entry name" value="Polyprenyl_synt"/>
</dbReference>
<dbReference type="SUPFAM" id="SSF48576">
    <property type="entry name" value="Terpenoid synthases"/>
    <property type="match status" value="1"/>
</dbReference>
<dbReference type="RefSeq" id="WP_009347135.1">
    <property type="nucleotide sequence ID" value="NZ_JH376828.1"/>
</dbReference>
<dbReference type="PROSITE" id="PS00723">
    <property type="entry name" value="POLYPRENYL_SYNTHASE_1"/>
    <property type="match status" value="1"/>
</dbReference>
<keyword evidence="5" id="KW-0460">Magnesium</keyword>
<dbReference type="PANTHER" id="PTHR12001:SF85">
    <property type="entry name" value="SHORT CHAIN ISOPRENYL DIPHOSPHATE SYNTHASE"/>
    <property type="match status" value="1"/>
</dbReference>
<sequence length="320" mass="36533">METILNKIEAALAAIPYPQQPEGLYEPIRYVLSMGGKRLRPTLTLMAYALYKEDTERALPTAIGLETYHNHTLLHDDLMDKADMRRGKATVHKKWDENTAILSGDTMLIMAFQHILRTDCHRLPEVLNLAARTMQEICEGQQYDMNFESLSDVREEEYIEMIRLKTSVLLACALKAGALIADAPKEDCELLYQFGEKIGLAFQLQDDYLDCYGDPAVFGKQIGGDICCAKKTFMLINAFNRANDAQKAELNRLLNDVDEREEKVTGVLALYDELKIPALCRERMETLYAEARRIFDSLPIAAERKQPLWDYAEKLLSRKK</sequence>
<keyword evidence="7" id="KW-0175">Coiled coil</keyword>